<organism evidence="2 3">
    <name type="scientific">Trypanosoma cruzi</name>
    <dbReference type="NCBI Taxonomy" id="5693"/>
    <lineage>
        <taxon>Eukaryota</taxon>
        <taxon>Discoba</taxon>
        <taxon>Euglenozoa</taxon>
        <taxon>Kinetoplastea</taxon>
        <taxon>Metakinetoplastina</taxon>
        <taxon>Trypanosomatida</taxon>
        <taxon>Trypanosomatidae</taxon>
        <taxon>Trypanosoma</taxon>
        <taxon>Schizotrypanum</taxon>
    </lineage>
</organism>
<gene>
    <name evidence="2" type="ORF">C4B63_124g3</name>
</gene>
<dbReference type="GO" id="GO:0016242">
    <property type="term" value="P:negative regulation of macroautophagy"/>
    <property type="evidence" value="ECO:0007669"/>
    <property type="project" value="TreeGrafter"/>
</dbReference>
<keyword evidence="2" id="KW-0808">Transferase</keyword>
<dbReference type="FunFam" id="3.30.1010.10:FF:000033">
    <property type="entry name" value="Putative phosphatidylinositol 3-kinase"/>
    <property type="match status" value="1"/>
</dbReference>
<keyword evidence="2" id="KW-0418">Kinase</keyword>
<dbReference type="EMBL" id="PRFA01000124">
    <property type="protein sequence ID" value="PWU86348.1"/>
    <property type="molecule type" value="Genomic_DNA"/>
</dbReference>
<protein>
    <submittedName>
        <fullName evidence="2">Putative phosphatidylinositol 3-kinase</fullName>
    </submittedName>
</protein>
<dbReference type="Gene3D" id="3.30.1010.10">
    <property type="entry name" value="Phosphatidylinositol 3-kinase Catalytic Subunit, Chain A, domain 4"/>
    <property type="match status" value="1"/>
</dbReference>
<dbReference type="GO" id="GO:0005737">
    <property type="term" value="C:cytoplasm"/>
    <property type="evidence" value="ECO:0007669"/>
    <property type="project" value="TreeGrafter"/>
</dbReference>
<dbReference type="InterPro" id="IPR011009">
    <property type="entry name" value="Kinase-like_dom_sf"/>
</dbReference>
<comment type="caution">
    <text evidence="2">The sequence shown here is derived from an EMBL/GenBank/DDBJ whole genome shotgun (WGS) entry which is preliminary data.</text>
</comment>
<dbReference type="GO" id="GO:0031929">
    <property type="term" value="P:TOR signaling"/>
    <property type="evidence" value="ECO:0007669"/>
    <property type="project" value="TreeGrafter"/>
</dbReference>
<dbReference type="GO" id="GO:0031932">
    <property type="term" value="C:TORC2 complex"/>
    <property type="evidence" value="ECO:0007669"/>
    <property type="project" value="TreeGrafter"/>
</dbReference>
<sequence length="186" mass="21045">MKNAVIGKKASSIVSQLVDEITKHITEKLGKEPQKAMEPLLNLRNLSIAVFGEYDIQYTNFPTIASFSSKLDVIPSKKRPRRIRLSGSNGFIYTYCLKGNEDIRMDERVMQLFGMVNVLLSDAHTPNSAFIHRFPVIPISNNVGSSWLGGARQHNQQHDMYSSQYDLECLYPPGVRCIAVICRVLW</sequence>
<dbReference type="AlphaFoldDB" id="A0A2V2UU45"/>
<feature type="domain" description="PI3K/PI4K catalytic" evidence="1">
    <location>
        <begin position="67"/>
        <end position="186"/>
    </location>
</feature>
<evidence type="ECO:0000259" key="1">
    <source>
        <dbReference type="PROSITE" id="PS50290"/>
    </source>
</evidence>
<reference evidence="2 3" key="1">
    <citation type="journal article" date="2018" name="Microb. Genom.">
        <title>Expanding an expanded genome: long-read sequencing of Trypanosoma cruzi.</title>
        <authorList>
            <person name="Berna L."/>
            <person name="Rodriguez M."/>
            <person name="Chiribao M.L."/>
            <person name="Parodi-Talice A."/>
            <person name="Pita S."/>
            <person name="Rijo G."/>
            <person name="Alvarez-Valin F."/>
            <person name="Robello C."/>
        </authorList>
    </citation>
    <scope>NUCLEOTIDE SEQUENCE [LARGE SCALE GENOMIC DNA]</scope>
    <source>
        <strain evidence="2 3">Dm28c</strain>
    </source>
</reference>
<dbReference type="PROSITE" id="PS50290">
    <property type="entry name" value="PI3_4_KINASE_3"/>
    <property type="match status" value="1"/>
</dbReference>
<dbReference type="GO" id="GO:0031931">
    <property type="term" value="C:TORC1 complex"/>
    <property type="evidence" value="ECO:0007669"/>
    <property type="project" value="TreeGrafter"/>
</dbReference>
<accession>A0A2V2UU45</accession>
<dbReference type="SUPFAM" id="SSF56112">
    <property type="entry name" value="Protein kinase-like (PK-like)"/>
    <property type="match status" value="1"/>
</dbReference>
<evidence type="ECO:0000313" key="3">
    <source>
        <dbReference type="Proteomes" id="UP000246121"/>
    </source>
</evidence>
<proteinExistence type="predicted"/>
<dbReference type="VEuPathDB" id="TriTrypDB:C4B63_124g3"/>
<dbReference type="Proteomes" id="UP000246121">
    <property type="component" value="Unassembled WGS sequence"/>
</dbReference>
<dbReference type="VEuPathDB" id="TriTrypDB:TcCL_Unassigned04524"/>
<dbReference type="InterPro" id="IPR000403">
    <property type="entry name" value="PI3/4_kinase_cat_dom"/>
</dbReference>
<dbReference type="PANTHER" id="PTHR11139:SF85">
    <property type="entry name" value="NON-SPECIFIC SERINE_THREONINE PROTEIN KINASE"/>
    <property type="match status" value="1"/>
</dbReference>
<dbReference type="PANTHER" id="PTHR11139">
    <property type="entry name" value="ATAXIA TELANGIECTASIA MUTATED ATM -RELATED"/>
    <property type="match status" value="1"/>
</dbReference>
<evidence type="ECO:0000313" key="2">
    <source>
        <dbReference type="EMBL" id="PWU86348.1"/>
    </source>
</evidence>
<dbReference type="GO" id="GO:0005634">
    <property type="term" value="C:nucleus"/>
    <property type="evidence" value="ECO:0007669"/>
    <property type="project" value="TreeGrafter"/>
</dbReference>
<dbReference type="InterPro" id="IPR050517">
    <property type="entry name" value="DDR_Repair_Kinase"/>
</dbReference>
<dbReference type="GO" id="GO:0004674">
    <property type="term" value="F:protein serine/threonine kinase activity"/>
    <property type="evidence" value="ECO:0007669"/>
    <property type="project" value="TreeGrafter"/>
</dbReference>
<name>A0A2V2UU45_TRYCR</name>